<dbReference type="Gene3D" id="3.60.15.10">
    <property type="entry name" value="Ribonuclease Z/Hydroxyacylglutathione hydrolase-like"/>
    <property type="match status" value="1"/>
</dbReference>
<dbReference type="InterPro" id="IPR001279">
    <property type="entry name" value="Metallo-B-lactamas"/>
</dbReference>
<feature type="domain" description="Metallo-beta-lactamase" evidence="1">
    <location>
        <begin position="13"/>
        <end position="179"/>
    </location>
</feature>
<organism evidence="2 3">
    <name type="scientific">Pontibacter ruber</name>
    <dbReference type="NCBI Taxonomy" id="1343895"/>
    <lineage>
        <taxon>Bacteria</taxon>
        <taxon>Pseudomonadati</taxon>
        <taxon>Bacteroidota</taxon>
        <taxon>Cytophagia</taxon>
        <taxon>Cytophagales</taxon>
        <taxon>Hymenobacteraceae</taxon>
        <taxon>Pontibacter</taxon>
    </lineage>
</organism>
<proteinExistence type="predicted"/>
<name>A0ABW5CZV3_9BACT</name>
<evidence type="ECO:0000313" key="3">
    <source>
        <dbReference type="Proteomes" id="UP001597374"/>
    </source>
</evidence>
<evidence type="ECO:0000313" key="2">
    <source>
        <dbReference type="EMBL" id="MFD2247961.1"/>
    </source>
</evidence>
<dbReference type="Proteomes" id="UP001597374">
    <property type="component" value="Unassembled WGS sequence"/>
</dbReference>
<accession>A0ABW5CZV3</accession>
<dbReference type="EMBL" id="JBHUIM010000002">
    <property type="protein sequence ID" value="MFD2247961.1"/>
    <property type="molecule type" value="Genomic_DNA"/>
</dbReference>
<gene>
    <name evidence="2" type="ORF">ACFSKP_16960</name>
</gene>
<keyword evidence="3" id="KW-1185">Reference proteome</keyword>
<dbReference type="InterPro" id="IPR052533">
    <property type="entry name" value="WalJ/YycJ-like"/>
</dbReference>
<sequence length="277" mass="31609">MQLFITSLNSGSNGNCYYIGNEREAVLVDAGISCRETEKRMKRLGLSMRKVKAIFVSHEHSDHIRGIEVLARKYELPVYITPDTLRYARMSLDRVEVVPFVAHEPVQIGNLSVTAFPKFHDATDPHSFVVSYEGVTVGVFTDIGAPCEHVINYFQQCHAIFLETNYDEALLDQGYYPYYLKRRIRSDRGHMSNDQALELFVNYKPSFMSHVLLSHLSKDNNCPKLVKELFDTHADGAEIVVASRFEETPIFSIDTNFVAMEKPKVFMVPEAQQLSLF</sequence>
<dbReference type="Pfam" id="PF12706">
    <property type="entry name" value="Lactamase_B_2"/>
    <property type="match status" value="1"/>
</dbReference>
<comment type="caution">
    <text evidence="2">The sequence shown here is derived from an EMBL/GenBank/DDBJ whole genome shotgun (WGS) entry which is preliminary data.</text>
</comment>
<dbReference type="InterPro" id="IPR036866">
    <property type="entry name" value="RibonucZ/Hydroxyglut_hydro"/>
</dbReference>
<dbReference type="SMART" id="SM00849">
    <property type="entry name" value="Lactamase_B"/>
    <property type="match status" value="1"/>
</dbReference>
<dbReference type="PANTHER" id="PTHR47619">
    <property type="entry name" value="METALLO-HYDROLASE YYCJ-RELATED"/>
    <property type="match status" value="1"/>
</dbReference>
<evidence type="ECO:0000259" key="1">
    <source>
        <dbReference type="SMART" id="SM00849"/>
    </source>
</evidence>
<dbReference type="PANTHER" id="PTHR47619:SF1">
    <property type="entry name" value="EXODEOXYRIBONUCLEASE WALJ"/>
    <property type="match status" value="1"/>
</dbReference>
<protein>
    <submittedName>
        <fullName evidence="2">MBL fold metallo-hydrolase</fullName>
    </submittedName>
</protein>
<reference evidence="3" key="1">
    <citation type="journal article" date="2019" name="Int. J. Syst. Evol. Microbiol.">
        <title>The Global Catalogue of Microorganisms (GCM) 10K type strain sequencing project: providing services to taxonomists for standard genome sequencing and annotation.</title>
        <authorList>
            <consortium name="The Broad Institute Genomics Platform"/>
            <consortium name="The Broad Institute Genome Sequencing Center for Infectious Disease"/>
            <person name="Wu L."/>
            <person name="Ma J."/>
        </authorList>
    </citation>
    <scope>NUCLEOTIDE SEQUENCE [LARGE SCALE GENOMIC DNA]</scope>
    <source>
        <strain evidence="3">CGMCC 4.1782</strain>
    </source>
</reference>
<dbReference type="SUPFAM" id="SSF56281">
    <property type="entry name" value="Metallo-hydrolase/oxidoreductase"/>
    <property type="match status" value="1"/>
</dbReference>
<dbReference type="RefSeq" id="WP_250431247.1">
    <property type="nucleotide sequence ID" value="NZ_JALPRR010000003.1"/>
</dbReference>